<dbReference type="PROSITE" id="PS00154">
    <property type="entry name" value="ATPASE_E1_E2"/>
    <property type="match status" value="1"/>
</dbReference>
<dbReference type="Proteomes" id="UP000325415">
    <property type="component" value="Unassembled WGS sequence"/>
</dbReference>
<dbReference type="EMBL" id="QDAG01000004">
    <property type="protein sequence ID" value="KAE8128782.1"/>
    <property type="molecule type" value="Genomic_DNA"/>
</dbReference>
<keyword evidence="2 7" id="KW-0812">Transmembrane</keyword>
<dbReference type="Gene3D" id="2.70.150.10">
    <property type="entry name" value="Calcium-transporting ATPase, cytoplasmic transduction domain A"/>
    <property type="match status" value="1"/>
</dbReference>
<feature type="transmembrane region" description="Helical" evidence="7">
    <location>
        <begin position="760"/>
        <end position="778"/>
    </location>
</feature>
<evidence type="ECO:0000256" key="7">
    <source>
        <dbReference type="SAM" id="Phobius"/>
    </source>
</evidence>
<feature type="transmembrane region" description="Helical" evidence="7">
    <location>
        <begin position="271"/>
        <end position="291"/>
    </location>
</feature>
<comment type="subcellular location">
    <subcellularLocation>
        <location evidence="1">Cell membrane</location>
        <topology evidence="1">Multi-pass membrane protein</topology>
    </subcellularLocation>
</comment>
<feature type="transmembrane region" description="Helical" evidence="7">
    <location>
        <begin position="667"/>
        <end position="688"/>
    </location>
</feature>
<dbReference type="RefSeq" id="WP_152580575.1">
    <property type="nucleotide sequence ID" value="NZ_QDAG01000004.1"/>
</dbReference>
<dbReference type="SUPFAM" id="SSF81653">
    <property type="entry name" value="Calcium ATPase, transduction domain A"/>
    <property type="match status" value="1"/>
</dbReference>
<evidence type="ECO:0000256" key="3">
    <source>
        <dbReference type="ARBA" id="ARBA00022967"/>
    </source>
</evidence>
<dbReference type="GeneID" id="78127008"/>
<feature type="transmembrane region" description="Helical" evidence="7">
    <location>
        <begin position="708"/>
        <end position="729"/>
    </location>
</feature>
<dbReference type="Pfam" id="PF00122">
    <property type="entry name" value="E1-E2_ATPase"/>
    <property type="match status" value="1"/>
</dbReference>
<evidence type="ECO:0000313" key="10">
    <source>
        <dbReference type="Proteomes" id="UP000325415"/>
    </source>
</evidence>
<dbReference type="OrthoDB" id="9814270at2"/>
<feature type="domain" description="P-type ATPase A" evidence="8">
    <location>
        <begin position="113"/>
        <end position="212"/>
    </location>
</feature>
<keyword evidence="4 7" id="KW-1133">Transmembrane helix</keyword>
<dbReference type="Gene3D" id="1.20.1110.10">
    <property type="entry name" value="Calcium-transporting ATPase, transmembrane domain"/>
    <property type="match status" value="1"/>
</dbReference>
<feature type="region of interest" description="Disordered" evidence="6">
    <location>
        <begin position="1"/>
        <end position="21"/>
    </location>
</feature>
<evidence type="ECO:0000256" key="5">
    <source>
        <dbReference type="ARBA" id="ARBA00023136"/>
    </source>
</evidence>
<dbReference type="GO" id="GO:0016887">
    <property type="term" value="F:ATP hydrolysis activity"/>
    <property type="evidence" value="ECO:0007669"/>
    <property type="project" value="InterPro"/>
</dbReference>
<feature type="transmembrane region" description="Helical" evidence="7">
    <location>
        <begin position="640"/>
        <end position="661"/>
    </location>
</feature>
<dbReference type="AlphaFoldDB" id="A0A5N6S678"/>
<feature type="transmembrane region" description="Helical" evidence="7">
    <location>
        <begin position="735"/>
        <end position="753"/>
    </location>
</feature>
<protein>
    <submittedName>
        <fullName evidence="9">HAD family hydrolase</fullName>
    </submittedName>
</protein>
<name>A0A5N6S678_9BIFI</name>
<dbReference type="InterPro" id="IPR023299">
    <property type="entry name" value="ATPase_P-typ_cyto_dom_N"/>
</dbReference>
<evidence type="ECO:0000256" key="1">
    <source>
        <dbReference type="ARBA" id="ARBA00004651"/>
    </source>
</evidence>
<keyword evidence="9" id="KW-0378">Hydrolase</keyword>
<dbReference type="SUPFAM" id="SSF56784">
    <property type="entry name" value="HAD-like"/>
    <property type="match status" value="1"/>
</dbReference>
<sequence length="818" mass="87551">MDTDAIANATPNGTGTAHGKPPVVGLAGWEVEERRQHGEGETGAQSITKSVGAILRENIFTLFNALNLAIVIMLFAVHAYSNMLFFGIILLNVIIGIAQELKAKKLVDELAILNQPHAIVLRDGAETKIPASQIVKDDILVLDSGQQICNDAVVVSGTLEANESLLTGESDSVDKVAGDELFSGSSVVSGRCYARVTHVGDDNYANSLINEVRREKRVHSELLDSMNKVTRFTSWLIIPLGIALFLESTLLRHGGMYDSVVSSSAALLGMLPKGLVLLISVSLATGVIRLAKMRILVQNIYSLETLAHVDVLCLDKTGTLTDGNMTVESVVALGSGSASGTGADAAGAAVTATENAAALNGDLLMTSYLTASDDNNATIAALRRHWLGDEADGGNLGSTPQPLPASGSIAFSSKRKWGAIGFADAGTVFLGAPERILGELPQEAQDLMRQGLRIIAVGYLPGKWSDEEQLPGNLQPLYLIALSDNIRTRTKETLRYFRTEGVDVKVISGDHPDTVSAVAKQAGLERWNDAVDMSTVDADAPDEVFDELSTRYAVFARVTPKQKRLLVQALQRAGRQVAMTGDGVNDLLALREADCSIAIASGSDAARQISQVVLLDSDFTYLPHVVLEGRKVVNNVTRTAAVFFIKTIYSVLVSLFCLALNMPFPFIPIQITLVDAFIEAWPSFLTIFESSTARIRGKFLPTALRSAAPFAVAVTGIIVVTSLIAPFGALQNQTTMFLLLIATSMVAVVRSCIPFTRLRAFVCVTMALGAPAALLVLHKLFQVVAITAPMWAYIAVAFAAAMVFLLVVRLVQRTVFSK</sequence>
<dbReference type="Pfam" id="PF00702">
    <property type="entry name" value="Hydrolase"/>
    <property type="match status" value="1"/>
</dbReference>
<dbReference type="GO" id="GO:0005524">
    <property type="term" value="F:ATP binding"/>
    <property type="evidence" value="ECO:0007669"/>
    <property type="project" value="InterPro"/>
</dbReference>
<evidence type="ECO:0000313" key="9">
    <source>
        <dbReference type="EMBL" id="KAE8128782.1"/>
    </source>
</evidence>
<dbReference type="InterPro" id="IPR008250">
    <property type="entry name" value="ATPase_P-typ_transduc_dom_A_sf"/>
</dbReference>
<dbReference type="SFLD" id="SFLDS00003">
    <property type="entry name" value="Haloacid_Dehalogenase"/>
    <property type="match status" value="1"/>
</dbReference>
<dbReference type="InterPro" id="IPR023298">
    <property type="entry name" value="ATPase_P-typ_TM_dom_sf"/>
</dbReference>
<keyword evidence="10" id="KW-1185">Reference proteome</keyword>
<feature type="transmembrane region" description="Helical" evidence="7">
    <location>
        <begin position="83"/>
        <end position="101"/>
    </location>
</feature>
<dbReference type="PRINTS" id="PR00119">
    <property type="entry name" value="CATATPASE"/>
</dbReference>
<evidence type="ECO:0000256" key="6">
    <source>
        <dbReference type="SAM" id="MobiDB-lite"/>
    </source>
</evidence>
<dbReference type="NCBIfam" id="TIGR01494">
    <property type="entry name" value="ATPase_P-type"/>
    <property type="match status" value="2"/>
</dbReference>
<dbReference type="SFLD" id="SFLDG00002">
    <property type="entry name" value="C1.7:_P-type_atpase_like"/>
    <property type="match status" value="1"/>
</dbReference>
<organism evidence="9 10">
    <name type="scientific">Bifidobacterium tibiigranuli</name>
    <dbReference type="NCBI Taxonomy" id="2172043"/>
    <lineage>
        <taxon>Bacteria</taxon>
        <taxon>Bacillati</taxon>
        <taxon>Actinomycetota</taxon>
        <taxon>Actinomycetes</taxon>
        <taxon>Bifidobacteriales</taxon>
        <taxon>Bifidobacteriaceae</taxon>
        <taxon>Bifidobacterium</taxon>
    </lineage>
</organism>
<dbReference type="SFLD" id="SFLDF00027">
    <property type="entry name" value="p-type_atpase"/>
    <property type="match status" value="1"/>
</dbReference>
<dbReference type="InterPro" id="IPR001757">
    <property type="entry name" value="P_typ_ATPase"/>
</dbReference>
<keyword evidence="5 7" id="KW-0472">Membrane</keyword>
<evidence type="ECO:0000256" key="4">
    <source>
        <dbReference type="ARBA" id="ARBA00022989"/>
    </source>
</evidence>
<dbReference type="PRINTS" id="PR00120">
    <property type="entry name" value="HATPASE"/>
</dbReference>
<keyword evidence="3" id="KW-1278">Translocase</keyword>
<dbReference type="InterPro" id="IPR018303">
    <property type="entry name" value="ATPase_P-typ_P_site"/>
</dbReference>
<dbReference type="InterPro" id="IPR059000">
    <property type="entry name" value="ATPase_P-type_domA"/>
</dbReference>
<dbReference type="InterPro" id="IPR036412">
    <property type="entry name" value="HAD-like_sf"/>
</dbReference>
<feature type="transmembrane region" description="Helical" evidence="7">
    <location>
        <begin position="59"/>
        <end position="77"/>
    </location>
</feature>
<dbReference type="PANTHER" id="PTHR42861">
    <property type="entry name" value="CALCIUM-TRANSPORTING ATPASE"/>
    <property type="match status" value="1"/>
</dbReference>
<dbReference type="SUPFAM" id="SSF81665">
    <property type="entry name" value="Calcium ATPase, transmembrane domain M"/>
    <property type="match status" value="1"/>
</dbReference>
<proteinExistence type="predicted"/>
<feature type="transmembrane region" description="Helical" evidence="7">
    <location>
        <begin position="790"/>
        <end position="811"/>
    </location>
</feature>
<reference evidence="9 10" key="1">
    <citation type="submission" date="2018-04" db="EMBL/GenBank/DDBJ databases">
        <authorList>
            <person name="Eckel V.P."/>
            <person name="Vogel R.F."/>
        </authorList>
    </citation>
    <scope>NUCLEOTIDE SEQUENCE [LARGE SCALE GENOMIC DNA]</scope>
    <source>
        <strain evidence="10">TMW 2.1764</strain>
    </source>
</reference>
<dbReference type="CDD" id="cd02609">
    <property type="entry name" value="P-type_ATPase"/>
    <property type="match status" value="1"/>
</dbReference>
<comment type="caution">
    <text evidence="9">The sequence shown here is derived from an EMBL/GenBank/DDBJ whole genome shotgun (WGS) entry which is preliminary data.</text>
</comment>
<dbReference type="InterPro" id="IPR023214">
    <property type="entry name" value="HAD_sf"/>
</dbReference>
<dbReference type="SUPFAM" id="SSF81660">
    <property type="entry name" value="Metal cation-transporting ATPase, ATP-binding domain N"/>
    <property type="match status" value="1"/>
</dbReference>
<gene>
    <name evidence="9" type="ORF">DDE84_04840</name>
</gene>
<dbReference type="Gene3D" id="3.40.50.1000">
    <property type="entry name" value="HAD superfamily/HAD-like"/>
    <property type="match status" value="1"/>
</dbReference>
<feature type="transmembrane region" description="Helical" evidence="7">
    <location>
        <begin position="232"/>
        <end position="251"/>
    </location>
</feature>
<evidence type="ECO:0000256" key="2">
    <source>
        <dbReference type="ARBA" id="ARBA00022692"/>
    </source>
</evidence>
<accession>A0A5N6S678</accession>
<evidence type="ECO:0000259" key="8">
    <source>
        <dbReference type="Pfam" id="PF00122"/>
    </source>
</evidence>
<dbReference type="Gene3D" id="3.40.1110.10">
    <property type="entry name" value="Calcium-transporting ATPase, cytoplasmic domain N"/>
    <property type="match status" value="1"/>
</dbReference>
<dbReference type="GO" id="GO:0005886">
    <property type="term" value="C:plasma membrane"/>
    <property type="evidence" value="ECO:0007669"/>
    <property type="project" value="UniProtKB-SubCell"/>
</dbReference>
<dbReference type="InterPro" id="IPR044492">
    <property type="entry name" value="P_typ_ATPase_HD_dom"/>
</dbReference>